<dbReference type="Proteomes" id="UP000179129">
    <property type="component" value="Unassembled WGS sequence"/>
</dbReference>
<evidence type="ECO:0000313" key="5">
    <source>
        <dbReference type="Proteomes" id="UP000179129"/>
    </source>
</evidence>
<accession>A0A1F5YZ02</accession>
<gene>
    <name evidence="4" type="ORF">A3F83_08330</name>
</gene>
<dbReference type="GO" id="GO:0004557">
    <property type="term" value="F:alpha-galactosidase activity"/>
    <property type="evidence" value="ECO:0007669"/>
    <property type="project" value="InterPro"/>
</dbReference>
<evidence type="ECO:0000256" key="2">
    <source>
        <dbReference type="ARBA" id="ARBA00023295"/>
    </source>
</evidence>
<evidence type="ECO:0000256" key="1">
    <source>
        <dbReference type="ARBA" id="ARBA00022801"/>
    </source>
</evidence>
<keyword evidence="2" id="KW-0326">Glycosidase</keyword>
<dbReference type="InterPro" id="IPR050985">
    <property type="entry name" value="Alpha-glycosidase_related"/>
</dbReference>
<dbReference type="PANTHER" id="PTHR43053:SF3">
    <property type="entry name" value="ALPHA-GALACTOSIDASE C-RELATED"/>
    <property type="match status" value="1"/>
</dbReference>
<dbReference type="InterPro" id="IPR017853">
    <property type="entry name" value="GH"/>
</dbReference>
<evidence type="ECO:0000256" key="3">
    <source>
        <dbReference type="SAM" id="SignalP"/>
    </source>
</evidence>
<reference evidence="4 5" key="1">
    <citation type="journal article" date="2016" name="Nat. Commun.">
        <title>Thousands of microbial genomes shed light on interconnected biogeochemical processes in an aquifer system.</title>
        <authorList>
            <person name="Anantharaman K."/>
            <person name="Brown C.T."/>
            <person name="Hug L.A."/>
            <person name="Sharon I."/>
            <person name="Castelle C.J."/>
            <person name="Probst A.J."/>
            <person name="Thomas B.C."/>
            <person name="Singh A."/>
            <person name="Wilkins M.J."/>
            <person name="Karaoz U."/>
            <person name="Brodie E.L."/>
            <person name="Williams K.H."/>
            <person name="Hubbard S.S."/>
            <person name="Banfield J.F."/>
        </authorList>
    </citation>
    <scope>NUCLEOTIDE SEQUENCE [LARGE SCALE GENOMIC DNA]</scope>
</reference>
<evidence type="ECO:0008006" key="6">
    <source>
        <dbReference type="Google" id="ProtNLM"/>
    </source>
</evidence>
<dbReference type="SUPFAM" id="SSF51445">
    <property type="entry name" value="(Trans)glycosidases"/>
    <property type="match status" value="1"/>
</dbReference>
<name>A0A1F5YZ02_9BACT</name>
<dbReference type="Gene3D" id="3.20.20.70">
    <property type="entry name" value="Aldolase class I"/>
    <property type="match status" value="1"/>
</dbReference>
<keyword evidence="1" id="KW-0378">Hydrolase</keyword>
<feature type="chain" id="PRO_5009522708" description="Alpha-galactosidase" evidence="3">
    <location>
        <begin position="36"/>
        <end position="731"/>
    </location>
</feature>
<feature type="signal peptide" evidence="3">
    <location>
        <begin position="1"/>
        <end position="35"/>
    </location>
</feature>
<keyword evidence="3" id="KW-0732">Signal</keyword>
<dbReference type="CDD" id="cd14791">
    <property type="entry name" value="GH36"/>
    <property type="match status" value="1"/>
</dbReference>
<protein>
    <recommendedName>
        <fullName evidence="6">Alpha-galactosidase</fullName>
    </recommendedName>
</protein>
<sequence>MSFSLGSAAFRPGPGGRLSLFLLAAFLFAANGARAAATAETPGRDGLRIENERISVLITGGLSIIPALKVGDSLLTPVAGGIALNPAFSITVGGLVVDDFRVDWSRLKSEEVSDELGPGKLYRISAVADQYLKMLYAPIRIGVEVRLAFYDRFPTVVLAQAVFTNLGGQRLQIDKVVSQQYRLDRRLLDPEEQPWRFASYQGAATRWGWDYSLIWITPDFDRRNFMGQGELASREVAGGGTPLIDLWSPRCGLALASAETSQQWISFPVRAARDGLVEIAVAEAPDERLGQKIFLAPGGSYTTIRTSLILHRLDFYTPLHTYADMLRARGIGIPLSSPPEAYEPYWKSWGLRMDFTLQQIYASLGELKKIGISWANLDDGWFTWYGDWDPNPAPGKFPGGEPDMRAFVSRLHREGFKTSLWWYPQGVSEGSRLAREHPEWLVQNEDGSLPKSKRGLYYLCPVQPECLEFITGMVRKIMADWGYDGLYIDTQDLTATPPCFNPAHHHHAPLDSYQGQPKFYEAVYRTAQQIKPGCPVEMCICAMPHDPFKMPYYNVANASDPINLEQVRRRIKVEKAFRGPTFCVGDCYQVPADEWEGFSVPESFESAIGTGAQVTTFFTDLSPAQEKKWKDWIAEYRKLGLAWSEYLNLYDIAFDKPEGHVVRKGDTLYYGFYAPYWSVGLPLELRGLEPGRKYRVRDYAEGLDLGLVSAENPVIRRGFKDQLLLEVSPLK</sequence>
<organism evidence="4 5">
    <name type="scientific">Candidatus Glassbacteria bacterium RIFCSPLOWO2_12_FULL_58_11</name>
    <dbReference type="NCBI Taxonomy" id="1817867"/>
    <lineage>
        <taxon>Bacteria</taxon>
        <taxon>Candidatus Glassiibacteriota</taxon>
    </lineage>
</organism>
<dbReference type="STRING" id="1817867.A3F83_08330"/>
<evidence type="ECO:0000313" key="4">
    <source>
        <dbReference type="EMBL" id="OGG05177.1"/>
    </source>
</evidence>
<dbReference type="PANTHER" id="PTHR43053">
    <property type="entry name" value="GLYCOSIDASE FAMILY 31"/>
    <property type="match status" value="1"/>
</dbReference>
<dbReference type="Pfam" id="PF02065">
    <property type="entry name" value="Melibiase"/>
    <property type="match status" value="1"/>
</dbReference>
<dbReference type="InterPro" id="IPR013785">
    <property type="entry name" value="Aldolase_TIM"/>
</dbReference>
<comment type="caution">
    <text evidence="4">The sequence shown here is derived from an EMBL/GenBank/DDBJ whole genome shotgun (WGS) entry which is preliminary data.</text>
</comment>
<proteinExistence type="predicted"/>
<dbReference type="GO" id="GO:0016052">
    <property type="term" value="P:carbohydrate catabolic process"/>
    <property type="evidence" value="ECO:0007669"/>
    <property type="project" value="InterPro"/>
</dbReference>
<dbReference type="AlphaFoldDB" id="A0A1F5YZ02"/>
<dbReference type="InterPro" id="IPR002252">
    <property type="entry name" value="Glyco_hydro_36"/>
</dbReference>
<dbReference type="EMBL" id="MFIX01000082">
    <property type="protein sequence ID" value="OGG05177.1"/>
    <property type="molecule type" value="Genomic_DNA"/>
</dbReference>